<feature type="region of interest" description="Disordered" evidence="1">
    <location>
        <begin position="1"/>
        <end position="22"/>
    </location>
</feature>
<organism evidence="2 3">
    <name type="scientific">Prauserella alba</name>
    <dbReference type="NCBI Taxonomy" id="176898"/>
    <lineage>
        <taxon>Bacteria</taxon>
        <taxon>Bacillati</taxon>
        <taxon>Actinomycetota</taxon>
        <taxon>Actinomycetes</taxon>
        <taxon>Pseudonocardiales</taxon>
        <taxon>Pseudonocardiaceae</taxon>
        <taxon>Prauserella</taxon>
    </lineage>
</organism>
<dbReference type="EMBL" id="BAAALM010000004">
    <property type="protein sequence ID" value="GAA1195277.1"/>
    <property type="molecule type" value="Genomic_DNA"/>
</dbReference>
<evidence type="ECO:0000256" key="1">
    <source>
        <dbReference type="SAM" id="MobiDB-lite"/>
    </source>
</evidence>
<comment type="caution">
    <text evidence="2">The sequence shown here is derived from an EMBL/GenBank/DDBJ whole genome shotgun (WGS) entry which is preliminary data.</text>
</comment>
<name>A0ABP4FQ53_9PSEU</name>
<evidence type="ECO:0000313" key="3">
    <source>
        <dbReference type="Proteomes" id="UP001500467"/>
    </source>
</evidence>
<accession>A0ABP4FQ53</accession>
<dbReference type="Proteomes" id="UP001500467">
    <property type="component" value="Unassembled WGS sequence"/>
</dbReference>
<evidence type="ECO:0000313" key="2">
    <source>
        <dbReference type="EMBL" id="GAA1195277.1"/>
    </source>
</evidence>
<keyword evidence="3" id="KW-1185">Reference proteome</keyword>
<protein>
    <submittedName>
        <fullName evidence="2">Uncharacterized protein</fullName>
    </submittedName>
</protein>
<reference evidence="3" key="1">
    <citation type="journal article" date="2019" name="Int. J. Syst. Evol. Microbiol.">
        <title>The Global Catalogue of Microorganisms (GCM) 10K type strain sequencing project: providing services to taxonomists for standard genome sequencing and annotation.</title>
        <authorList>
            <consortium name="The Broad Institute Genomics Platform"/>
            <consortium name="The Broad Institute Genome Sequencing Center for Infectious Disease"/>
            <person name="Wu L."/>
            <person name="Ma J."/>
        </authorList>
    </citation>
    <scope>NUCLEOTIDE SEQUENCE [LARGE SCALE GENOMIC DNA]</scope>
    <source>
        <strain evidence="3">JCM 13022</strain>
    </source>
</reference>
<sequence length="66" mass="7084">MLALANFGHPVEPEPRKGAGDGLPLRVEDLGFGHDVDDYSGHDRLLLAFESTALKNISAGRIARQA</sequence>
<gene>
    <name evidence="2" type="ORF">GCM10009675_07720</name>
</gene>
<proteinExistence type="predicted"/>